<feature type="compositionally biased region" description="Basic and acidic residues" evidence="1">
    <location>
        <begin position="480"/>
        <end position="492"/>
    </location>
</feature>
<gene>
    <name evidence="3" type="ORF">ISN44_As07g013650</name>
</gene>
<feature type="compositionally biased region" description="Basic and acidic residues" evidence="1">
    <location>
        <begin position="500"/>
        <end position="509"/>
    </location>
</feature>
<dbReference type="Proteomes" id="UP000694251">
    <property type="component" value="Chromosome 7"/>
</dbReference>
<feature type="compositionally biased region" description="Basic residues" evidence="1">
    <location>
        <begin position="449"/>
        <end position="460"/>
    </location>
</feature>
<dbReference type="PANTHER" id="PTHR31170:SF9">
    <property type="entry name" value="PROTEIN, PUTATIVE (DUF247)-RELATED"/>
    <property type="match status" value="1"/>
</dbReference>
<dbReference type="InterPro" id="IPR004158">
    <property type="entry name" value="DUF247_pln"/>
</dbReference>
<evidence type="ECO:0000256" key="1">
    <source>
        <dbReference type="SAM" id="MobiDB-lite"/>
    </source>
</evidence>
<evidence type="ECO:0000313" key="4">
    <source>
        <dbReference type="Proteomes" id="UP000694251"/>
    </source>
</evidence>
<feature type="region of interest" description="Disordered" evidence="1">
    <location>
        <begin position="449"/>
        <end position="509"/>
    </location>
</feature>
<dbReference type="AlphaFoldDB" id="A0A8T2BNG7"/>
<keyword evidence="2" id="KW-0812">Transmembrane</keyword>
<dbReference type="Pfam" id="PF03140">
    <property type="entry name" value="DUF247"/>
    <property type="match status" value="1"/>
</dbReference>
<feature type="region of interest" description="Disordered" evidence="1">
    <location>
        <begin position="290"/>
        <end position="310"/>
    </location>
</feature>
<evidence type="ECO:0000313" key="3">
    <source>
        <dbReference type="EMBL" id="KAG7589048.1"/>
    </source>
</evidence>
<dbReference type="PANTHER" id="PTHR31170">
    <property type="entry name" value="BNAC04G53230D PROTEIN"/>
    <property type="match status" value="1"/>
</dbReference>
<feature type="compositionally biased region" description="Basic and acidic residues" evidence="1">
    <location>
        <begin position="290"/>
        <end position="307"/>
    </location>
</feature>
<proteinExistence type="predicted"/>
<dbReference type="OrthoDB" id="10434205at2759"/>
<sequence length="811" mass="92231">MRAVLMDDIEGFLRSSAAGEDEELRVTWTQAMNGSSRLFKQQESRRRAWCKCWSRIVSARRLRNDCFSISTKSLSMSSRNSIFDCRHDRTSEDSPTDSLAIDLFRTYSLDDERQSSGLSSSSFDDLIGSFSAPAEFRHQESLLEQDAAAPSSAALFFPIMWLRDEEIDDLRAVDDYASVEEGFVVPGPASDVADFLGPTKTTADMLAYALDFSHALPSLERFTQTRSEHPWTTPKEYFCFTPTAISNVVGHRRLADWCEVKVGAIYFEETTRLSRVGDHKPDTFYIQSCDDAKKPRSEDKREGDGYGRSKMGSKECCIYKVPSQLREVKPAAYTPRILLIGPLHHFAKPKVFERDIEANSLMEDLKNGNSRSLEYLMMEEQKKRYMNDFNERFHVEEMMKGIIEDSLNDIRASYAVSTEWISPADFKELILRDSVFILELCLRHNEKRKNTNKSAGKSKGKGKEEEEAIEPKNKKKILHQKKEKEEIAPKNEIEEEEEEMAPKKEKQEIAPKNEIEEIEEEEEMAPKKEKEECSHPDLTVDNGFYTSMVIVDLMLLENQLPYFILEKLFDCIQRHRLVGATPLYELILHLFSLTAKIDSNEKFKHFTDMYRCVYEKSLGNNPRGSKRVTEDIYNADRLSRSGVKFNTVGGDFSLAISFNKGVLSMPCFPADESSDVILRNVIAYEQCHDPRNAFTSEYIDLMNFLVTTNKDVEILTTSGAISNDIGRPSLVVEMINKLGEGVLTPIDTVYHDTVRELNTHCNSCGNNCCATLKRVYFSDLWTGTATAVAGLLLFLTLAATIASIYQAVKAK</sequence>
<feature type="transmembrane region" description="Helical" evidence="2">
    <location>
        <begin position="780"/>
        <end position="805"/>
    </location>
</feature>
<organism evidence="3 4">
    <name type="scientific">Arabidopsis suecica</name>
    <name type="common">Swedish thale-cress</name>
    <name type="synonym">Cardaminopsis suecica</name>
    <dbReference type="NCBI Taxonomy" id="45249"/>
    <lineage>
        <taxon>Eukaryota</taxon>
        <taxon>Viridiplantae</taxon>
        <taxon>Streptophyta</taxon>
        <taxon>Embryophyta</taxon>
        <taxon>Tracheophyta</taxon>
        <taxon>Spermatophyta</taxon>
        <taxon>Magnoliopsida</taxon>
        <taxon>eudicotyledons</taxon>
        <taxon>Gunneridae</taxon>
        <taxon>Pentapetalae</taxon>
        <taxon>rosids</taxon>
        <taxon>malvids</taxon>
        <taxon>Brassicales</taxon>
        <taxon>Brassicaceae</taxon>
        <taxon>Camelineae</taxon>
        <taxon>Arabidopsis</taxon>
    </lineage>
</organism>
<comment type="caution">
    <text evidence="3">The sequence shown here is derived from an EMBL/GenBank/DDBJ whole genome shotgun (WGS) entry which is preliminary data.</text>
</comment>
<accession>A0A8T2BNG7</accession>
<name>A0A8T2BNG7_ARASU</name>
<keyword evidence="2" id="KW-0472">Membrane</keyword>
<feature type="compositionally biased region" description="Basic and acidic residues" evidence="1">
    <location>
        <begin position="461"/>
        <end position="472"/>
    </location>
</feature>
<keyword evidence="4" id="KW-1185">Reference proteome</keyword>
<keyword evidence="2" id="KW-1133">Transmembrane helix</keyword>
<protein>
    <submittedName>
        <fullName evidence="3">Uncharacterized protein</fullName>
    </submittedName>
</protein>
<dbReference type="EMBL" id="JAEFBJ010000007">
    <property type="protein sequence ID" value="KAG7589048.1"/>
    <property type="molecule type" value="Genomic_DNA"/>
</dbReference>
<reference evidence="3 4" key="1">
    <citation type="submission" date="2020-12" db="EMBL/GenBank/DDBJ databases">
        <title>Concerted genomic and epigenomic changes stabilize Arabidopsis allopolyploids.</title>
        <authorList>
            <person name="Chen Z."/>
        </authorList>
    </citation>
    <scope>NUCLEOTIDE SEQUENCE [LARGE SCALE GENOMIC DNA]</scope>
    <source>
        <strain evidence="3">As9502</strain>
        <tissue evidence="3">Leaf</tissue>
    </source>
</reference>
<evidence type="ECO:0000256" key="2">
    <source>
        <dbReference type="SAM" id="Phobius"/>
    </source>
</evidence>